<dbReference type="Gene3D" id="3.30.200.20">
    <property type="entry name" value="Phosphorylase Kinase, domain 1"/>
    <property type="match status" value="1"/>
</dbReference>
<dbReference type="PROSITE" id="PS50011">
    <property type="entry name" value="PROTEIN_KINASE_DOM"/>
    <property type="match status" value="1"/>
</dbReference>
<dbReference type="SUPFAM" id="SSF56112">
    <property type="entry name" value="Protein kinase-like (PK-like)"/>
    <property type="match status" value="1"/>
</dbReference>
<keyword evidence="6" id="KW-0067">ATP-binding</keyword>
<dbReference type="InterPro" id="IPR000719">
    <property type="entry name" value="Prot_kinase_dom"/>
</dbReference>
<dbReference type="InterPro" id="IPR051334">
    <property type="entry name" value="SRPK"/>
</dbReference>
<dbReference type="STRING" id="1095630.A0A2J6T684"/>
<evidence type="ECO:0000256" key="5">
    <source>
        <dbReference type="ARBA" id="ARBA00022777"/>
    </source>
</evidence>
<dbReference type="GO" id="GO:0005524">
    <property type="term" value="F:ATP binding"/>
    <property type="evidence" value="ECO:0007669"/>
    <property type="project" value="UniProtKB-KW"/>
</dbReference>
<keyword evidence="4" id="KW-0547">Nucleotide-binding</keyword>
<feature type="region of interest" description="Disordered" evidence="9">
    <location>
        <begin position="1"/>
        <end position="22"/>
    </location>
</feature>
<protein>
    <recommendedName>
        <fullName evidence="1">non-specific serine/threonine protein kinase</fullName>
        <ecNumber evidence="1">2.7.11.1</ecNumber>
    </recommendedName>
</protein>
<evidence type="ECO:0000256" key="2">
    <source>
        <dbReference type="ARBA" id="ARBA00022527"/>
    </source>
</evidence>
<evidence type="ECO:0000256" key="9">
    <source>
        <dbReference type="SAM" id="MobiDB-lite"/>
    </source>
</evidence>
<dbReference type="GeneID" id="36592991"/>
<comment type="catalytic activity">
    <reaction evidence="8">
        <text>L-seryl-[protein] + ATP = O-phospho-L-seryl-[protein] + ADP + H(+)</text>
        <dbReference type="Rhea" id="RHEA:17989"/>
        <dbReference type="Rhea" id="RHEA-COMP:9863"/>
        <dbReference type="Rhea" id="RHEA-COMP:11604"/>
        <dbReference type="ChEBI" id="CHEBI:15378"/>
        <dbReference type="ChEBI" id="CHEBI:29999"/>
        <dbReference type="ChEBI" id="CHEBI:30616"/>
        <dbReference type="ChEBI" id="CHEBI:83421"/>
        <dbReference type="ChEBI" id="CHEBI:456216"/>
        <dbReference type="EC" id="2.7.11.1"/>
    </reaction>
</comment>
<evidence type="ECO:0000313" key="11">
    <source>
        <dbReference type="EMBL" id="PMD58532.1"/>
    </source>
</evidence>
<name>A0A2J6T684_9HELO</name>
<keyword evidence="2" id="KW-0723">Serine/threonine-protein kinase</keyword>
<dbReference type="PANTHER" id="PTHR47634">
    <property type="entry name" value="PROTEIN KINASE DOMAIN-CONTAINING PROTEIN-RELATED"/>
    <property type="match status" value="1"/>
</dbReference>
<reference evidence="11 12" key="1">
    <citation type="submission" date="2016-04" db="EMBL/GenBank/DDBJ databases">
        <title>A degradative enzymes factory behind the ericoid mycorrhizal symbiosis.</title>
        <authorList>
            <consortium name="DOE Joint Genome Institute"/>
            <person name="Martino E."/>
            <person name="Morin E."/>
            <person name="Grelet G."/>
            <person name="Kuo A."/>
            <person name="Kohler A."/>
            <person name="Daghino S."/>
            <person name="Barry K."/>
            <person name="Choi C."/>
            <person name="Cichocki N."/>
            <person name="Clum A."/>
            <person name="Copeland A."/>
            <person name="Hainaut M."/>
            <person name="Haridas S."/>
            <person name="Labutti K."/>
            <person name="Lindquist E."/>
            <person name="Lipzen A."/>
            <person name="Khouja H.-R."/>
            <person name="Murat C."/>
            <person name="Ohm R."/>
            <person name="Olson A."/>
            <person name="Spatafora J."/>
            <person name="Veneault-Fourrey C."/>
            <person name="Henrissat B."/>
            <person name="Grigoriev I."/>
            <person name="Martin F."/>
            <person name="Perotto S."/>
        </authorList>
    </citation>
    <scope>NUCLEOTIDE SEQUENCE [LARGE SCALE GENOMIC DNA]</scope>
    <source>
        <strain evidence="11 12">E</strain>
    </source>
</reference>
<gene>
    <name evidence="11" type="ORF">K444DRAFT_644036</name>
</gene>
<keyword evidence="5 11" id="KW-0418">Kinase</keyword>
<dbReference type="OrthoDB" id="5979581at2759"/>
<dbReference type="AlphaFoldDB" id="A0A2J6T684"/>
<dbReference type="EMBL" id="KZ613822">
    <property type="protein sequence ID" value="PMD58532.1"/>
    <property type="molecule type" value="Genomic_DNA"/>
</dbReference>
<evidence type="ECO:0000259" key="10">
    <source>
        <dbReference type="PROSITE" id="PS50011"/>
    </source>
</evidence>
<dbReference type="InParanoid" id="A0A2J6T684"/>
<evidence type="ECO:0000256" key="1">
    <source>
        <dbReference type="ARBA" id="ARBA00012513"/>
    </source>
</evidence>
<feature type="domain" description="Protein kinase" evidence="10">
    <location>
        <begin position="46"/>
        <end position="307"/>
    </location>
</feature>
<dbReference type="SMART" id="SM00220">
    <property type="entry name" value="S_TKc"/>
    <property type="match status" value="1"/>
</dbReference>
<dbReference type="Pfam" id="PF00069">
    <property type="entry name" value="Pkinase"/>
    <property type="match status" value="1"/>
</dbReference>
<dbReference type="PANTHER" id="PTHR47634:SF9">
    <property type="entry name" value="PROTEIN KINASE DOMAIN-CONTAINING PROTEIN-RELATED"/>
    <property type="match status" value="1"/>
</dbReference>
<accession>A0A2J6T684</accession>
<evidence type="ECO:0000256" key="7">
    <source>
        <dbReference type="ARBA" id="ARBA00047899"/>
    </source>
</evidence>
<dbReference type="GO" id="GO:0050684">
    <property type="term" value="P:regulation of mRNA processing"/>
    <property type="evidence" value="ECO:0007669"/>
    <property type="project" value="TreeGrafter"/>
</dbReference>
<dbReference type="GO" id="GO:0000245">
    <property type="term" value="P:spliceosomal complex assembly"/>
    <property type="evidence" value="ECO:0007669"/>
    <property type="project" value="TreeGrafter"/>
</dbReference>
<keyword evidence="12" id="KW-1185">Reference proteome</keyword>
<evidence type="ECO:0000256" key="8">
    <source>
        <dbReference type="ARBA" id="ARBA00048679"/>
    </source>
</evidence>
<dbReference type="InterPro" id="IPR011009">
    <property type="entry name" value="Kinase-like_dom_sf"/>
</dbReference>
<keyword evidence="3" id="KW-0808">Transferase</keyword>
<dbReference type="Proteomes" id="UP000235371">
    <property type="component" value="Unassembled WGS sequence"/>
</dbReference>
<dbReference type="Gene3D" id="1.10.510.10">
    <property type="entry name" value="Transferase(Phosphotransferase) domain 1"/>
    <property type="match status" value="1"/>
</dbReference>
<proteinExistence type="predicted"/>
<evidence type="ECO:0000256" key="3">
    <source>
        <dbReference type="ARBA" id="ARBA00022679"/>
    </source>
</evidence>
<evidence type="ECO:0000313" key="12">
    <source>
        <dbReference type="Proteomes" id="UP000235371"/>
    </source>
</evidence>
<comment type="catalytic activity">
    <reaction evidence="7">
        <text>L-threonyl-[protein] + ATP = O-phospho-L-threonyl-[protein] + ADP + H(+)</text>
        <dbReference type="Rhea" id="RHEA:46608"/>
        <dbReference type="Rhea" id="RHEA-COMP:11060"/>
        <dbReference type="Rhea" id="RHEA-COMP:11605"/>
        <dbReference type="ChEBI" id="CHEBI:15378"/>
        <dbReference type="ChEBI" id="CHEBI:30013"/>
        <dbReference type="ChEBI" id="CHEBI:30616"/>
        <dbReference type="ChEBI" id="CHEBI:61977"/>
        <dbReference type="ChEBI" id="CHEBI:456216"/>
        <dbReference type="EC" id="2.7.11.1"/>
    </reaction>
</comment>
<dbReference type="GO" id="GO:0004674">
    <property type="term" value="F:protein serine/threonine kinase activity"/>
    <property type="evidence" value="ECO:0007669"/>
    <property type="project" value="UniProtKB-KW"/>
</dbReference>
<dbReference type="EC" id="2.7.11.1" evidence="1"/>
<sequence length="320" mass="36600">MKCSGKGAPPQNPQSQHPKDKEEGISCYKPDGFHPVRISEIFNNSYIVIRKLGRGRCSSIWLVQDFFTSAEKKYAMKVLGAECCGTGDRNHPGYEHVSILHDLFTYKGPNGDHICLIFDLYWFDERKIPTPLVQKFMRQLLQALEYAHERGVIHTDIYVKEGYNLMNLNIALSDWGVASFINRRLTEEIQPLLLRTPGVLLSAPWDEKVDIWNLGALVPELVFGQNMFSAEDKKGVYSGDQGVVSEVFDEEGNVKVKELDKVVRLEKRFEGMDVKERRKFVAFVGGMLVLDPARRPSAKELLGDEWLKHNYDESFIEEEL</sequence>
<evidence type="ECO:0000256" key="4">
    <source>
        <dbReference type="ARBA" id="ARBA00022741"/>
    </source>
</evidence>
<evidence type="ECO:0000256" key="6">
    <source>
        <dbReference type="ARBA" id="ARBA00022840"/>
    </source>
</evidence>
<organism evidence="11 12">
    <name type="scientific">Hyaloscypha bicolor E</name>
    <dbReference type="NCBI Taxonomy" id="1095630"/>
    <lineage>
        <taxon>Eukaryota</taxon>
        <taxon>Fungi</taxon>
        <taxon>Dikarya</taxon>
        <taxon>Ascomycota</taxon>
        <taxon>Pezizomycotina</taxon>
        <taxon>Leotiomycetes</taxon>
        <taxon>Helotiales</taxon>
        <taxon>Hyaloscyphaceae</taxon>
        <taxon>Hyaloscypha</taxon>
        <taxon>Hyaloscypha bicolor</taxon>
    </lineage>
</organism>
<dbReference type="RefSeq" id="XP_024735436.1">
    <property type="nucleotide sequence ID" value="XM_024884914.1"/>
</dbReference>